<dbReference type="GO" id="GO:0007526">
    <property type="term" value="P:larval somatic muscle development"/>
    <property type="evidence" value="ECO:0007669"/>
    <property type="project" value="UniProtKB-ARBA"/>
</dbReference>
<evidence type="ECO:0000256" key="11">
    <source>
        <dbReference type="ARBA" id="ARBA00037382"/>
    </source>
</evidence>
<dbReference type="PANTHER" id="PTHR23110">
    <property type="entry name" value="BTB DOMAIN TRANSCRIPTION FACTOR"/>
    <property type="match status" value="1"/>
</dbReference>
<evidence type="ECO:0000256" key="1">
    <source>
        <dbReference type="ARBA" id="ARBA00004123"/>
    </source>
</evidence>
<comment type="caution">
    <text evidence="16">The sequence shown here is derived from an EMBL/GenBank/DDBJ whole genome shotgun (WGS) entry which is preliminary data.</text>
</comment>
<evidence type="ECO:0000256" key="2">
    <source>
        <dbReference type="ARBA" id="ARBA00022473"/>
    </source>
</evidence>
<evidence type="ECO:0000256" key="4">
    <source>
        <dbReference type="ARBA" id="ARBA00022771"/>
    </source>
</evidence>
<keyword evidence="3" id="KW-0479">Metal-binding</keyword>
<dbReference type="FunFam" id="3.30.160.60:FF:000065">
    <property type="entry name" value="B-cell CLL/lymphoma 6, member B"/>
    <property type="match status" value="1"/>
</dbReference>
<keyword evidence="5" id="KW-0221">Differentiation</keyword>
<dbReference type="SUPFAM" id="SSF57667">
    <property type="entry name" value="beta-beta-alpha zinc fingers"/>
    <property type="match status" value="2"/>
</dbReference>
<keyword evidence="7" id="KW-0524">Neurogenesis</keyword>
<evidence type="ECO:0000256" key="7">
    <source>
        <dbReference type="ARBA" id="ARBA00022902"/>
    </source>
</evidence>
<feature type="compositionally biased region" description="Low complexity" evidence="13">
    <location>
        <begin position="184"/>
        <end position="207"/>
    </location>
</feature>
<keyword evidence="6" id="KW-0862">Zinc</keyword>
<feature type="domain" description="C2H2-type" evidence="15">
    <location>
        <begin position="482"/>
        <end position="509"/>
    </location>
</feature>
<dbReference type="CDD" id="cd18315">
    <property type="entry name" value="BTB_POZ_BAB-like"/>
    <property type="match status" value="1"/>
</dbReference>
<dbReference type="Gene3D" id="3.30.710.10">
    <property type="entry name" value="Potassium Channel Kv1.1, Chain A"/>
    <property type="match status" value="1"/>
</dbReference>
<evidence type="ECO:0000256" key="5">
    <source>
        <dbReference type="ARBA" id="ARBA00022782"/>
    </source>
</evidence>
<dbReference type="InterPro" id="IPR011333">
    <property type="entry name" value="SKP1/BTB/POZ_sf"/>
</dbReference>
<dbReference type="GO" id="GO:0008406">
    <property type="term" value="P:gonad development"/>
    <property type="evidence" value="ECO:0007669"/>
    <property type="project" value="UniProtKB-ARBA"/>
</dbReference>
<keyword evidence="8" id="KW-0805">Transcription regulation</keyword>
<dbReference type="Pfam" id="PF00651">
    <property type="entry name" value="BTB"/>
    <property type="match status" value="1"/>
</dbReference>
<evidence type="ECO:0000256" key="6">
    <source>
        <dbReference type="ARBA" id="ARBA00022833"/>
    </source>
</evidence>
<evidence type="ECO:0000256" key="8">
    <source>
        <dbReference type="ARBA" id="ARBA00023015"/>
    </source>
</evidence>
<feature type="region of interest" description="Disordered" evidence="13">
    <location>
        <begin position="302"/>
        <end position="335"/>
    </location>
</feature>
<dbReference type="Gene3D" id="3.30.160.60">
    <property type="entry name" value="Classic Zinc Finger"/>
    <property type="match status" value="3"/>
</dbReference>
<dbReference type="PROSITE" id="PS50157">
    <property type="entry name" value="ZINC_FINGER_C2H2_2"/>
    <property type="match status" value="3"/>
</dbReference>
<feature type="region of interest" description="Disordered" evidence="13">
    <location>
        <begin position="123"/>
        <end position="227"/>
    </location>
</feature>
<evidence type="ECO:0000256" key="10">
    <source>
        <dbReference type="ARBA" id="ARBA00023242"/>
    </source>
</evidence>
<evidence type="ECO:0000256" key="12">
    <source>
        <dbReference type="PROSITE-ProRule" id="PRU00042"/>
    </source>
</evidence>
<dbReference type="GO" id="GO:0016199">
    <property type="term" value="P:axon midline choice point recognition"/>
    <property type="evidence" value="ECO:0007669"/>
    <property type="project" value="UniProtKB-ARBA"/>
</dbReference>
<dbReference type="InterPro" id="IPR051095">
    <property type="entry name" value="Dros_DevTransReg"/>
</dbReference>
<keyword evidence="4 12" id="KW-0863">Zinc-finger</keyword>
<evidence type="ECO:0000256" key="9">
    <source>
        <dbReference type="ARBA" id="ARBA00023163"/>
    </source>
</evidence>
<dbReference type="SUPFAM" id="SSF54695">
    <property type="entry name" value="POZ domain"/>
    <property type="match status" value="1"/>
</dbReference>
<name>A0AAN9VQY1_9ORTH</name>
<evidence type="ECO:0000256" key="13">
    <source>
        <dbReference type="SAM" id="MobiDB-lite"/>
    </source>
</evidence>
<evidence type="ECO:0000256" key="3">
    <source>
        <dbReference type="ARBA" id="ARBA00022723"/>
    </source>
</evidence>
<dbReference type="PANTHER" id="PTHR23110:SF111">
    <property type="entry name" value="LONGITUDINALS LACKING PROTEIN, ISOFORMS F_I_K_T"/>
    <property type="match status" value="1"/>
</dbReference>
<dbReference type="InterPro" id="IPR000210">
    <property type="entry name" value="BTB/POZ_dom"/>
</dbReference>
<dbReference type="GO" id="GO:0035167">
    <property type="term" value="P:larval lymph gland hemopoiesis"/>
    <property type="evidence" value="ECO:0007669"/>
    <property type="project" value="UniProtKB-ARBA"/>
</dbReference>
<evidence type="ECO:0000259" key="14">
    <source>
        <dbReference type="PROSITE" id="PS50097"/>
    </source>
</evidence>
<proteinExistence type="predicted"/>
<evidence type="ECO:0000259" key="15">
    <source>
        <dbReference type="PROSITE" id="PS50157"/>
    </source>
</evidence>
<dbReference type="GO" id="GO:0008270">
    <property type="term" value="F:zinc ion binding"/>
    <property type="evidence" value="ECO:0007669"/>
    <property type="project" value="UniProtKB-KW"/>
</dbReference>
<dbReference type="Proteomes" id="UP001378592">
    <property type="component" value="Unassembled WGS sequence"/>
</dbReference>
<evidence type="ECO:0000313" key="17">
    <source>
        <dbReference type="Proteomes" id="UP001378592"/>
    </source>
</evidence>
<dbReference type="PROSITE" id="PS00028">
    <property type="entry name" value="ZINC_FINGER_C2H2_1"/>
    <property type="match status" value="2"/>
</dbReference>
<dbReference type="EMBL" id="JAZDUA010000137">
    <property type="protein sequence ID" value="KAK7866782.1"/>
    <property type="molecule type" value="Genomic_DNA"/>
</dbReference>
<dbReference type="SMART" id="SM00355">
    <property type="entry name" value="ZnF_C2H2"/>
    <property type="match status" value="3"/>
</dbReference>
<dbReference type="InterPro" id="IPR013087">
    <property type="entry name" value="Znf_C2H2_type"/>
</dbReference>
<dbReference type="GO" id="GO:0045476">
    <property type="term" value="P:nurse cell apoptotic process"/>
    <property type="evidence" value="ECO:0007669"/>
    <property type="project" value="UniProtKB-ARBA"/>
</dbReference>
<keyword evidence="2" id="KW-0217">Developmental protein</keyword>
<dbReference type="InterPro" id="IPR036236">
    <property type="entry name" value="Znf_C2H2_sf"/>
</dbReference>
<comment type="subcellular location">
    <subcellularLocation>
        <location evidence="1">Nucleus</location>
    </subcellularLocation>
</comment>
<keyword evidence="9" id="KW-0804">Transcription</keyword>
<dbReference type="AlphaFoldDB" id="A0AAN9VQY1"/>
<dbReference type="GO" id="GO:0005634">
    <property type="term" value="C:nucleus"/>
    <property type="evidence" value="ECO:0007669"/>
    <property type="project" value="UniProtKB-SubCell"/>
</dbReference>
<feature type="compositionally biased region" description="Polar residues" evidence="13">
    <location>
        <begin position="268"/>
        <end position="285"/>
    </location>
</feature>
<feature type="region of interest" description="Disordered" evidence="13">
    <location>
        <begin position="266"/>
        <end position="285"/>
    </location>
</feature>
<gene>
    <name evidence="16" type="ORF">R5R35_008764</name>
</gene>
<feature type="compositionally biased region" description="Polar residues" evidence="13">
    <location>
        <begin position="157"/>
        <end position="167"/>
    </location>
</feature>
<reference evidence="16 17" key="1">
    <citation type="submission" date="2024-03" db="EMBL/GenBank/DDBJ databases">
        <title>The genome assembly and annotation of the cricket Gryllus longicercus Weissman &amp; Gray.</title>
        <authorList>
            <person name="Szrajer S."/>
            <person name="Gray D."/>
            <person name="Ylla G."/>
        </authorList>
    </citation>
    <scope>NUCLEOTIDE SEQUENCE [LARGE SCALE GENOMIC DNA]</scope>
    <source>
        <strain evidence="16">DAG 2021-001</strain>
        <tissue evidence="16">Whole body minus gut</tissue>
    </source>
</reference>
<dbReference type="SMART" id="SM00225">
    <property type="entry name" value="BTB"/>
    <property type="match status" value="1"/>
</dbReference>
<comment type="function">
    <text evidence="11">Putative transcription factor required for axon growth and guidance in the central and peripheral nervous systems. Repels CNS axons away from the midline by promoting the expression of the midline repellent sli and its receptor robo.</text>
</comment>
<feature type="compositionally biased region" description="Low complexity" evidence="13">
    <location>
        <begin position="306"/>
        <end position="317"/>
    </location>
</feature>
<dbReference type="GO" id="GO:0007464">
    <property type="term" value="P:R3/R4 cell fate commitment"/>
    <property type="evidence" value="ECO:0007669"/>
    <property type="project" value="UniProtKB-ARBA"/>
</dbReference>
<protein>
    <submittedName>
        <fullName evidence="16">Uncharacterized protein</fullName>
    </submittedName>
</protein>
<evidence type="ECO:0000313" key="16">
    <source>
        <dbReference type="EMBL" id="KAK7866782.1"/>
    </source>
</evidence>
<organism evidence="16 17">
    <name type="scientific">Gryllus longicercus</name>
    <dbReference type="NCBI Taxonomy" id="2509291"/>
    <lineage>
        <taxon>Eukaryota</taxon>
        <taxon>Metazoa</taxon>
        <taxon>Ecdysozoa</taxon>
        <taxon>Arthropoda</taxon>
        <taxon>Hexapoda</taxon>
        <taxon>Insecta</taxon>
        <taxon>Pterygota</taxon>
        <taxon>Neoptera</taxon>
        <taxon>Polyneoptera</taxon>
        <taxon>Orthoptera</taxon>
        <taxon>Ensifera</taxon>
        <taxon>Gryllidea</taxon>
        <taxon>Grylloidea</taxon>
        <taxon>Gryllidae</taxon>
        <taxon>Gryllinae</taxon>
        <taxon>Gryllus</taxon>
    </lineage>
</organism>
<sequence length="544" mass="59257">MEELSLKWDEHHPAVISVFEELLAKGTLVDCTIAADGQYMKAHKVVLAACSPYFEMLFSQESEKNPIVVLKDMKFQELKHLIDFVYRGQVKLPKDQLDAFVSAAESLQIKGLSGQQKKKISERFANKTVSSREVCSSPVPRKRRRNSHTETNEDSQSEPGNESSSDSNMRENFMPTPIPLGMPSTSTASSSTGISSHSVSSQQSRSLTDTRFPSHDQSSASSEQVLPDVQTVVKTEPEDPTEPLAQVFVPEPKNEEYVDDMAMLESGAGSSDMQGGTSQENTNNYPGYDSSGDTFLMNQMADQNTSSGSDLPSGLPPAGVARDQRAPTRPYQLRSSTAAATAAAAAATATAAPAAASATVGRVLTDSQVDPLASPANQLQTQLAAHAAPYRLQQVQGPMSSCVPMHTVQSHFPRGSQPRIQHQGPGVAEPRPLLPAPAFAEELRAEMQALELPYKCQHCDLAFEEMGQLQLHRRAHTRERPFRCDSCDSSFTQKHSLVTHKRIHSVDSRYRCGACSKTFGRSGDLLIHRRLVCRAALGLSKCSA</sequence>
<dbReference type="GO" id="GO:0045467">
    <property type="term" value="P:R7 cell development"/>
    <property type="evidence" value="ECO:0007669"/>
    <property type="project" value="UniProtKB-ARBA"/>
</dbReference>
<dbReference type="FunFam" id="3.30.160.60:FF:000813">
    <property type="entry name" value="ras-responsive element-binding protein 1 isoform X1"/>
    <property type="match status" value="1"/>
</dbReference>
<keyword evidence="17" id="KW-1185">Reference proteome</keyword>
<feature type="compositionally biased region" description="Polar residues" evidence="13">
    <location>
        <begin position="209"/>
        <end position="224"/>
    </location>
</feature>
<feature type="domain" description="C2H2-type" evidence="15">
    <location>
        <begin position="510"/>
        <end position="531"/>
    </location>
</feature>
<feature type="domain" description="C2H2-type" evidence="15">
    <location>
        <begin position="454"/>
        <end position="481"/>
    </location>
</feature>
<accession>A0AAN9VQY1</accession>
<dbReference type="PROSITE" id="PS50097">
    <property type="entry name" value="BTB"/>
    <property type="match status" value="1"/>
</dbReference>
<keyword evidence="10" id="KW-0539">Nucleus</keyword>
<dbReference type="GO" id="GO:0048813">
    <property type="term" value="P:dendrite morphogenesis"/>
    <property type="evidence" value="ECO:0007669"/>
    <property type="project" value="UniProtKB-ARBA"/>
</dbReference>
<dbReference type="GO" id="GO:0006357">
    <property type="term" value="P:regulation of transcription by RNA polymerase II"/>
    <property type="evidence" value="ECO:0007669"/>
    <property type="project" value="TreeGrafter"/>
</dbReference>
<dbReference type="Pfam" id="PF00096">
    <property type="entry name" value="zf-C2H2"/>
    <property type="match status" value="1"/>
</dbReference>
<feature type="domain" description="BTB" evidence="14">
    <location>
        <begin position="29"/>
        <end position="94"/>
    </location>
</feature>